<dbReference type="InterPro" id="IPR029058">
    <property type="entry name" value="AB_hydrolase_fold"/>
</dbReference>
<evidence type="ECO:0000259" key="1">
    <source>
        <dbReference type="Pfam" id="PF12146"/>
    </source>
</evidence>
<dbReference type="Pfam" id="PF12146">
    <property type="entry name" value="Hydrolase_4"/>
    <property type="match status" value="1"/>
</dbReference>
<accession>A0A417XWH5</accession>
<gene>
    <name evidence="2" type="ORF">D0Z08_21965</name>
</gene>
<evidence type="ECO:0000313" key="2">
    <source>
        <dbReference type="EMBL" id="RHW24874.1"/>
    </source>
</evidence>
<sequence length="339" mass="35851">MQLQEEARPRSGIDLNLALPSSATPDGVGELALAAALFTPDEIGDEVRVLVCWPGGSYGRDYWDIRLPGHDGYSFAEHMTSRGFLVVAVDPLGVGGSGRPADGTVCTYEALATAAHGAIEVLRARLADGSLAAGLPPIAEPRMVGVGHSMGGGLVAIQQAQWGSYDAIAVLGYTHGVKTRSVDHGDDASLRSTAVELAKGFWGSQWEAGYGVVDKVPHQAWLNGPDVPAEIIAADNANSVVWAAWPYVDALHVGFTAAHAAQVSSPVFVAFGEFDISEQPRDEAAFYERADDITLFVLAGSYHCHNFQARRADLWDRIGGWATGVAGSRPSAGSFQRVP</sequence>
<keyword evidence="3" id="KW-1185">Reference proteome</keyword>
<dbReference type="OrthoDB" id="63962at2"/>
<proteinExistence type="predicted"/>
<dbReference type="InterPro" id="IPR022742">
    <property type="entry name" value="Hydrolase_4"/>
</dbReference>
<dbReference type="Gene3D" id="3.40.50.1820">
    <property type="entry name" value="alpha/beta hydrolase"/>
    <property type="match status" value="1"/>
</dbReference>
<name>A0A417XWH5_9ACTN</name>
<evidence type="ECO:0000313" key="3">
    <source>
        <dbReference type="Proteomes" id="UP000283644"/>
    </source>
</evidence>
<dbReference type="EMBL" id="QXGH01000028">
    <property type="protein sequence ID" value="RHW24874.1"/>
    <property type="molecule type" value="Genomic_DNA"/>
</dbReference>
<organism evidence="2 3">
    <name type="scientific">Nocardioides immobilis</name>
    <dbReference type="NCBI Taxonomy" id="2049295"/>
    <lineage>
        <taxon>Bacteria</taxon>
        <taxon>Bacillati</taxon>
        <taxon>Actinomycetota</taxon>
        <taxon>Actinomycetes</taxon>
        <taxon>Propionibacteriales</taxon>
        <taxon>Nocardioidaceae</taxon>
        <taxon>Nocardioides</taxon>
    </lineage>
</organism>
<dbReference type="RefSeq" id="WP_118927417.1">
    <property type="nucleotide sequence ID" value="NZ_QXGH01000028.1"/>
</dbReference>
<dbReference type="Proteomes" id="UP000283644">
    <property type="component" value="Unassembled WGS sequence"/>
</dbReference>
<feature type="domain" description="Serine aminopeptidase S33" evidence="1">
    <location>
        <begin position="75"/>
        <end position="304"/>
    </location>
</feature>
<comment type="caution">
    <text evidence="2">The sequence shown here is derived from an EMBL/GenBank/DDBJ whole genome shotgun (WGS) entry which is preliminary data.</text>
</comment>
<protein>
    <recommendedName>
        <fullName evidence="1">Serine aminopeptidase S33 domain-containing protein</fullName>
    </recommendedName>
</protein>
<dbReference type="SUPFAM" id="SSF53474">
    <property type="entry name" value="alpha/beta-Hydrolases"/>
    <property type="match status" value="1"/>
</dbReference>
<dbReference type="AlphaFoldDB" id="A0A417XWH5"/>
<reference evidence="2 3" key="1">
    <citation type="submission" date="2018-09" db="EMBL/GenBank/DDBJ databases">
        <title>Genome sequencing of Nocardioides immobilis CCTCC AB 2017083 for comparison to Nocardioides silvaticus.</title>
        <authorList>
            <person name="Li C."/>
            <person name="Wang G."/>
        </authorList>
    </citation>
    <scope>NUCLEOTIDE SEQUENCE [LARGE SCALE GENOMIC DNA]</scope>
    <source>
        <strain evidence="2 3">CCTCC AB 2017083</strain>
    </source>
</reference>